<dbReference type="GO" id="GO:0005975">
    <property type="term" value="P:carbohydrate metabolic process"/>
    <property type="evidence" value="ECO:0007669"/>
    <property type="project" value="UniProtKB-ARBA"/>
</dbReference>
<feature type="domain" description="Bacterial Ig-like" evidence="3">
    <location>
        <begin position="367"/>
        <end position="448"/>
    </location>
</feature>
<evidence type="ECO:0000313" key="4">
    <source>
        <dbReference type="EMBL" id="MBF4163636.1"/>
    </source>
</evidence>
<accession>A0A930V4E2</accession>
<dbReference type="Pfam" id="PF16640">
    <property type="entry name" value="Big_3_5"/>
    <property type="match status" value="1"/>
</dbReference>
<keyword evidence="2" id="KW-0732">Signal</keyword>
<evidence type="ECO:0000256" key="2">
    <source>
        <dbReference type="SAM" id="SignalP"/>
    </source>
</evidence>
<dbReference type="PANTHER" id="PTHR37489">
    <property type="entry name" value="DUF3500 DOMAIN-CONTAINING PROTEIN"/>
    <property type="match status" value="1"/>
</dbReference>
<sequence length="551" mass="57060">MTTRLLRCVPLAVATVLLGATGHALAAASSTGATTGAASSGASSTTAAVVEAADAFIDSLSSAQVQTLTYDYDDSAKSAWSNLPVGSGRNGLKLGDLTSTQRELALDVVAAELSDQGYAQEEQIRLADDNLKSAGGNGYGSGLYYLAFFGTPSTSSPFFVQFGGHHMAINADFDGDAVAVTPEFIGVEPQTFTAANSSYSPLAGEKSAVFALLDSLDSTQLGQAKISGTFSDVVKGANTDSTAYPADQGVLVSSLSSAQQDLVTGVIEQWVDDFPDDVADDYLAAYESAYDQTYVGWGNTTDPTGKAYVRVSGPRVWIEYIHQAGVVYSNQVHQHTVFRDKSYDYLAGESTSTPSVTSQTSLSAPGGTYGDPGTATVSVVAADDSTPTGDVSLLDEDDAVLATGTLSSGSVTLDLPDTLSAGTHTLTAAYQGSDAVDASTSSAVPVSIAQRDSSIAARLAKARVARGHRATLVLTAGPASPAVSGRVLTKVDGRILRRVRVTADEAGSTLRIRLPKLAVGVHRVRAVLVPSSDFVGSRSALLRLRILSRRA</sequence>
<feature type="region of interest" description="Disordered" evidence="1">
    <location>
        <begin position="349"/>
        <end position="369"/>
    </location>
</feature>
<keyword evidence="5" id="KW-1185">Reference proteome</keyword>
<dbReference type="InterPro" id="IPR021889">
    <property type="entry name" value="DUF3500"/>
</dbReference>
<evidence type="ECO:0000313" key="5">
    <source>
        <dbReference type="Proteomes" id="UP000656804"/>
    </source>
</evidence>
<dbReference type="Proteomes" id="UP000656804">
    <property type="component" value="Unassembled WGS sequence"/>
</dbReference>
<gene>
    <name evidence="4" type="ORF">ISG29_18280</name>
</gene>
<feature type="signal peptide" evidence="2">
    <location>
        <begin position="1"/>
        <end position="26"/>
    </location>
</feature>
<dbReference type="AlphaFoldDB" id="A0A930V4E2"/>
<dbReference type="InterPro" id="IPR013783">
    <property type="entry name" value="Ig-like_fold"/>
</dbReference>
<dbReference type="Gene3D" id="2.60.40.10">
    <property type="entry name" value="Immunoglobulins"/>
    <property type="match status" value="1"/>
</dbReference>
<evidence type="ECO:0000259" key="3">
    <source>
        <dbReference type="Pfam" id="PF16640"/>
    </source>
</evidence>
<protein>
    <submittedName>
        <fullName evidence="4">DUF3500 domain-containing protein</fullName>
    </submittedName>
</protein>
<name>A0A930V4E2_9ACTN</name>
<dbReference type="PANTHER" id="PTHR37489:SF1">
    <property type="entry name" value="DUF3500 DOMAIN-CONTAINING PROTEIN"/>
    <property type="match status" value="1"/>
</dbReference>
<dbReference type="Pfam" id="PF12006">
    <property type="entry name" value="DUF3500"/>
    <property type="match status" value="1"/>
</dbReference>
<reference evidence="4" key="1">
    <citation type="submission" date="2020-11" db="EMBL/GenBank/DDBJ databases">
        <title>Nocardioides sp. CBS4Y-1, whole genome shotgun sequence.</title>
        <authorList>
            <person name="Tuo L."/>
        </authorList>
    </citation>
    <scope>NUCLEOTIDE SEQUENCE</scope>
    <source>
        <strain evidence="4">CBS4Y-1</strain>
    </source>
</reference>
<organism evidence="4 5">
    <name type="scientific">Nocardioides acrostichi</name>
    <dbReference type="NCBI Taxonomy" id="2784339"/>
    <lineage>
        <taxon>Bacteria</taxon>
        <taxon>Bacillati</taxon>
        <taxon>Actinomycetota</taxon>
        <taxon>Actinomycetes</taxon>
        <taxon>Propionibacteriales</taxon>
        <taxon>Nocardioidaceae</taxon>
        <taxon>Nocardioides</taxon>
    </lineage>
</organism>
<dbReference type="EMBL" id="JADIVZ010000013">
    <property type="protein sequence ID" value="MBF4163636.1"/>
    <property type="molecule type" value="Genomic_DNA"/>
</dbReference>
<evidence type="ECO:0000256" key="1">
    <source>
        <dbReference type="SAM" id="MobiDB-lite"/>
    </source>
</evidence>
<proteinExistence type="predicted"/>
<feature type="chain" id="PRO_5036884968" evidence="2">
    <location>
        <begin position="27"/>
        <end position="551"/>
    </location>
</feature>
<comment type="caution">
    <text evidence="4">The sequence shown here is derived from an EMBL/GenBank/DDBJ whole genome shotgun (WGS) entry which is preliminary data.</text>
</comment>
<dbReference type="InterPro" id="IPR032109">
    <property type="entry name" value="Big_3_5"/>
</dbReference>
<dbReference type="RefSeq" id="WP_194504888.1">
    <property type="nucleotide sequence ID" value="NZ_JADIVZ010000013.1"/>
</dbReference>
<feature type="compositionally biased region" description="Low complexity" evidence="1">
    <location>
        <begin position="350"/>
        <end position="363"/>
    </location>
</feature>